<proteinExistence type="predicted"/>
<evidence type="ECO:0000313" key="4">
    <source>
        <dbReference type="EMBL" id="MCQ8771515.1"/>
    </source>
</evidence>
<sequence length="281" mass="28426">MTDRMHQQQYARRNAARAAAAGALTAALLGLAPLAHAATPAPPAAPTAAGVSAAHEAAASSSTLGTLSRFFARDGAVAAAKAQPRIEGATVPVYTLSPEFVAGKDGAPVATLDYLASKAVSSDGQKASVWTARTGGDWKVVNIATGDDETRYAAEGERKLGGGTVFREPQIDAWYVQRGDKVLPLDADAVRAVGAQGTTLDGYRARVHKAYGDKLPGSAYAKDGRAGGYGPQQAAPAGEQAAPAPQDGSGPLSTTSAAAAGGAALLLGAGAVAARRRLRRR</sequence>
<dbReference type="RefSeq" id="WP_256790803.1">
    <property type="nucleotide sequence ID" value="NZ_JANIID010000014.1"/>
</dbReference>
<accession>A0A9X2LKM4</accession>
<keyword evidence="2" id="KW-0812">Transmembrane</keyword>
<comment type="caution">
    <text evidence="4">The sequence shown here is derived from an EMBL/GenBank/DDBJ whole genome shotgun (WGS) entry which is preliminary data.</text>
</comment>
<reference evidence="4" key="1">
    <citation type="submission" date="2022-06" db="EMBL/GenBank/DDBJ databases">
        <title>WGS of actinobacteria.</title>
        <authorList>
            <person name="Thawai C."/>
        </authorList>
    </citation>
    <scope>NUCLEOTIDE SEQUENCE</scope>
    <source>
        <strain evidence="4">AA8</strain>
    </source>
</reference>
<dbReference type="InterPro" id="IPR006311">
    <property type="entry name" value="TAT_signal"/>
</dbReference>
<organism evidence="4 5">
    <name type="scientific">Streptomyces telluris</name>
    <dbReference type="NCBI Taxonomy" id="2720021"/>
    <lineage>
        <taxon>Bacteria</taxon>
        <taxon>Bacillati</taxon>
        <taxon>Actinomycetota</taxon>
        <taxon>Actinomycetes</taxon>
        <taxon>Kitasatosporales</taxon>
        <taxon>Streptomycetaceae</taxon>
        <taxon>Streptomyces</taxon>
    </lineage>
</organism>
<keyword evidence="3" id="KW-0732">Signal</keyword>
<feature type="region of interest" description="Disordered" evidence="1">
    <location>
        <begin position="222"/>
        <end position="256"/>
    </location>
</feature>
<evidence type="ECO:0000256" key="2">
    <source>
        <dbReference type="SAM" id="Phobius"/>
    </source>
</evidence>
<feature type="transmembrane region" description="Helical" evidence="2">
    <location>
        <begin position="256"/>
        <end position="274"/>
    </location>
</feature>
<feature type="compositionally biased region" description="Low complexity" evidence="1">
    <location>
        <begin position="231"/>
        <end position="246"/>
    </location>
</feature>
<evidence type="ECO:0008006" key="6">
    <source>
        <dbReference type="Google" id="ProtNLM"/>
    </source>
</evidence>
<feature type="chain" id="PRO_5040943769" description="Gram-positive cocci surface proteins LPxTG domain-containing protein" evidence="3">
    <location>
        <begin position="38"/>
        <end position="281"/>
    </location>
</feature>
<keyword evidence="2" id="KW-0472">Membrane</keyword>
<dbReference type="PROSITE" id="PS51318">
    <property type="entry name" value="TAT"/>
    <property type="match status" value="1"/>
</dbReference>
<dbReference type="EMBL" id="JANIID010000014">
    <property type="protein sequence ID" value="MCQ8771515.1"/>
    <property type="molecule type" value="Genomic_DNA"/>
</dbReference>
<protein>
    <recommendedName>
        <fullName evidence="6">Gram-positive cocci surface proteins LPxTG domain-containing protein</fullName>
    </recommendedName>
</protein>
<evidence type="ECO:0000256" key="3">
    <source>
        <dbReference type="SAM" id="SignalP"/>
    </source>
</evidence>
<name>A0A9X2LKM4_9ACTN</name>
<dbReference type="Proteomes" id="UP001142374">
    <property type="component" value="Unassembled WGS sequence"/>
</dbReference>
<evidence type="ECO:0000313" key="5">
    <source>
        <dbReference type="Proteomes" id="UP001142374"/>
    </source>
</evidence>
<feature type="signal peptide" evidence="3">
    <location>
        <begin position="1"/>
        <end position="37"/>
    </location>
</feature>
<dbReference type="AlphaFoldDB" id="A0A9X2LKM4"/>
<keyword evidence="5" id="KW-1185">Reference proteome</keyword>
<keyword evidence="2" id="KW-1133">Transmembrane helix</keyword>
<evidence type="ECO:0000256" key="1">
    <source>
        <dbReference type="SAM" id="MobiDB-lite"/>
    </source>
</evidence>
<gene>
    <name evidence="4" type="ORF">NQU55_17335</name>
</gene>